<dbReference type="Pfam" id="PF00488">
    <property type="entry name" value="MutS_V"/>
    <property type="match status" value="1"/>
</dbReference>
<comment type="similarity">
    <text evidence="1 9 10">Belongs to the DNA mismatch repair MutS family.</text>
</comment>
<feature type="binding site" evidence="9">
    <location>
        <begin position="594"/>
        <end position="601"/>
    </location>
    <ligand>
        <name>ATP</name>
        <dbReference type="ChEBI" id="CHEBI:30616"/>
    </ligand>
</feature>
<dbReference type="SMART" id="SM00534">
    <property type="entry name" value="MUTSac"/>
    <property type="match status" value="1"/>
</dbReference>
<dbReference type="Pfam" id="PF01624">
    <property type="entry name" value="MutS_I"/>
    <property type="match status" value="1"/>
</dbReference>
<dbReference type="SUPFAM" id="SSF55271">
    <property type="entry name" value="DNA repair protein MutS, domain I"/>
    <property type="match status" value="1"/>
</dbReference>
<dbReference type="PIRSF" id="PIRSF037677">
    <property type="entry name" value="DNA_mis_repair_Msh6"/>
    <property type="match status" value="1"/>
</dbReference>
<dbReference type="CDD" id="cd03284">
    <property type="entry name" value="ABC_MutS1"/>
    <property type="match status" value="1"/>
</dbReference>
<dbReference type="Gene3D" id="3.30.420.110">
    <property type="entry name" value="MutS, connector domain"/>
    <property type="match status" value="1"/>
</dbReference>
<feature type="domain" description="DNA mismatch repair proteins mutS family" evidence="11">
    <location>
        <begin position="668"/>
        <end position="684"/>
    </location>
</feature>
<name>A0AAW6U301_9MOLU</name>
<keyword evidence="4 9" id="KW-0227">DNA damage</keyword>
<dbReference type="GO" id="GO:0030983">
    <property type="term" value="F:mismatched DNA binding"/>
    <property type="evidence" value="ECO:0007669"/>
    <property type="project" value="InterPro"/>
</dbReference>
<keyword evidence="3 9" id="KW-0547">Nucleotide-binding</keyword>
<evidence type="ECO:0000256" key="10">
    <source>
        <dbReference type="RuleBase" id="RU003756"/>
    </source>
</evidence>
<dbReference type="Gene3D" id="3.40.1170.10">
    <property type="entry name" value="DNA repair protein MutS, domain I"/>
    <property type="match status" value="1"/>
</dbReference>
<dbReference type="InterPro" id="IPR005748">
    <property type="entry name" value="DNA_mismatch_repair_MutS"/>
</dbReference>
<dbReference type="InterPro" id="IPR027417">
    <property type="entry name" value="P-loop_NTPase"/>
</dbReference>
<organism evidence="12 13">
    <name type="scientific">Peloplasma aerotolerans</name>
    <dbReference type="NCBI Taxonomy" id="3044389"/>
    <lineage>
        <taxon>Bacteria</taxon>
        <taxon>Bacillati</taxon>
        <taxon>Mycoplasmatota</taxon>
        <taxon>Mollicutes</taxon>
        <taxon>Acholeplasmatales</taxon>
        <taxon>Acholeplasmataceae</taxon>
        <taxon>Peloplasma</taxon>
    </lineage>
</organism>
<keyword evidence="13" id="KW-1185">Reference proteome</keyword>
<dbReference type="SUPFAM" id="SSF48334">
    <property type="entry name" value="DNA repair protein MutS, domain III"/>
    <property type="match status" value="1"/>
</dbReference>
<evidence type="ECO:0000256" key="8">
    <source>
        <dbReference type="ARBA" id="ARBA00024647"/>
    </source>
</evidence>
<dbReference type="PANTHER" id="PTHR11361:SF34">
    <property type="entry name" value="DNA MISMATCH REPAIR PROTEIN MSH1, MITOCHONDRIAL"/>
    <property type="match status" value="1"/>
</dbReference>
<dbReference type="InterPro" id="IPR036678">
    <property type="entry name" value="MutS_con_dom_sf"/>
</dbReference>
<dbReference type="HAMAP" id="MF_00096">
    <property type="entry name" value="MutS"/>
    <property type="match status" value="1"/>
</dbReference>
<dbReference type="FunFam" id="1.10.1420.10:FF:000007">
    <property type="entry name" value="DNA mismatch repair protein MutS"/>
    <property type="match status" value="1"/>
</dbReference>
<evidence type="ECO:0000256" key="3">
    <source>
        <dbReference type="ARBA" id="ARBA00022741"/>
    </source>
</evidence>
<evidence type="ECO:0000256" key="2">
    <source>
        <dbReference type="ARBA" id="ARBA00021982"/>
    </source>
</evidence>
<evidence type="ECO:0000256" key="9">
    <source>
        <dbReference type="HAMAP-Rule" id="MF_00096"/>
    </source>
</evidence>
<evidence type="ECO:0000256" key="7">
    <source>
        <dbReference type="ARBA" id="ARBA00023204"/>
    </source>
</evidence>
<dbReference type="GO" id="GO:0140664">
    <property type="term" value="F:ATP-dependent DNA damage sensor activity"/>
    <property type="evidence" value="ECO:0007669"/>
    <property type="project" value="InterPro"/>
</dbReference>
<dbReference type="RefSeq" id="WP_282838746.1">
    <property type="nucleotide sequence ID" value="NZ_JASCXW010000003.1"/>
</dbReference>
<dbReference type="InterPro" id="IPR017261">
    <property type="entry name" value="DNA_mismatch_repair_MutS/MSH"/>
</dbReference>
<dbReference type="NCBIfam" id="TIGR01070">
    <property type="entry name" value="mutS1"/>
    <property type="match status" value="1"/>
</dbReference>
<keyword evidence="5 9" id="KW-0067">ATP-binding</keyword>
<proteinExistence type="inferred from homology"/>
<dbReference type="Pfam" id="PF05192">
    <property type="entry name" value="MutS_III"/>
    <property type="match status" value="1"/>
</dbReference>
<sequence>MDKQKYTPMMQQYLEIKEDYADAIVFFRLGDFYEMFFDDAIVASKVLEIALTSRDAGAKVPMCGVPYHSVKPYIQKLIEKGFKIAIVEQVTEAGKGLVKREVIRLITPGTVLEDGILDAKTNNFIGSILLTEKGYALTYVDISTGESFITDGLEKKQALDLVLSLGIKEVVLPMHFDEYIINSLNDNELLVSFSDQFQIIDNKNLNHLEREQKRAASHLLNYLVNTQKQMINHLMPFKVIQRVGHMHIDYRVKKHLEIDESLVNNSQTTLLHWLNECQTAMGSRMLKSMLNHPLYDIKALNERYDLIEAFTPYQPREQMIGHLRYIYDINRIVGRIAFQTVNARDLYQLKETLRQVPDLKETIKRYQNPKLDEMVSQMDEHQTLFDHLEQSIHDDPPITLKDGGIIKKGYHQKLDELRDIDLHGKTWLSEFEKTERDRTGIKNLRVGYNRVFGYYIEVSKGNASLVKEEFGYERKQTLANSERYITPILKEKEDDLLHAKERSMTLEYELFKEIREFAESFTFSLQELSTKIASVDVYLALAIVSEKHNFVRPTLQNGRDVEVIQGRHPVVERFTKFVANDVIMKEGEIFLITGPNMSGKSTYMRMYAMIVYLAQIGSFVPAEKARLPVYDAIFTRIGSSDDLSGGKSTFMVEMVESNEALTKATEKSLILFDEIGRGTATYDGMALAQGMIEYIHEKIKAQTLFSTHYHELTVLENSLERLTNLCVKAKEENDTMVFLHHVEKGTTDKSYGIQVANLAHLPKSLIARSKQILEKLEDKENKVVLDLFNYEKFEAEDVQTINPDKASVLDEIEKLNTDQMTPIDALLLLKHYQSLIKPKK</sequence>
<accession>A0AAW6U301</accession>
<dbReference type="InterPro" id="IPR016151">
    <property type="entry name" value="DNA_mismatch_repair_MutS_N"/>
</dbReference>
<dbReference type="GO" id="GO:0003684">
    <property type="term" value="F:damaged DNA binding"/>
    <property type="evidence" value="ECO:0007669"/>
    <property type="project" value="UniProtKB-UniRule"/>
</dbReference>
<evidence type="ECO:0000259" key="11">
    <source>
        <dbReference type="PROSITE" id="PS00486"/>
    </source>
</evidence>
<dbReference type="SMART" id="SM00533">
    <property type="entry name" value="MUTSd"/>
    <property type="match status" value="1"/>
</dbReference>
<dbReference type="InterPro" id="IPR036187">
    <property type="entry name" value="DNA_mismatch_repair_MutS_sf"/>
</dbReference>
<dbReference type="FunFam" id="3.40.1170.10:FF:000001">
    <property type="entry name" value="DNA mismatch repair protein MutS"/>
    <property type="match status" value="1"/>
</dbReference>
<evidence type="ECO:0000256" key="4">
    <source>
        <dbReference type="ARBA" id="ARBA00022763"/>
    </source>
</evidence>
<dbReference type="GO" id="GO:0005829">
    <property type="term" value="C:cytosol"/>
    <property type="evidence" value="ECO:0007669"/>
    <property type="project" value="TreeGrafter"/>
</dbReference>
<keyword evidence="6 9" id="KW-0238">DNA-binding</keyword>
<dbReference type="InterPro" id="IPR007860">
    <property type="entry name" value="DNA_mmatch_repair_MutS_con_dom"/>
</dbReference>
<dbReference type="Gene3D" id="1.10.1420.10">
    <property type="match status" value="2"/>
</dbReference>
<dbReference type="PROSITE" id="PS00486">
    <property type="entry name" value="DNA_MISMATCH_REPAIR_2"/>
    <property type="match status" value="1"/>
</dbReference>
<comment type="function">
    <text evidence="8 9">This protein is involved in the repair of mismatches in DNA. It is possible that it carries out the mismatch recognition step. This protein has a weak ATPase activity.</text>
</comment>
<comment type="caution">
    <text evidence="12">The sequence shown here is derived from an EMBL/GenBank/DDBJ whole genome shotgun (WGS) entry which is preliminary data.</text>
</comment>
<evidence type="ECO:0000256" key="6">
    <source>
        <dbReference type="ARBA" id="ARBA00023125"/>
    </source>
</evidence>
<dbReference type="InterPro" id="IPR000432">
    <property type="entry name" value="DNA_mismatch_repair_MutS_C"/>
</dbReference>
<dbReference type="PANTHER" id="PTHR11361">
    <property type="entry name" value="DNA MISMATCH REPAIR PROTEIN MUTS FAMILY MEMBER"/>
    <property type="match status" value="1"/>
</dbReference>
<evidence type="ECO:0000256" key="5">
    <source>
        <dbReference type="ARBA" id="ARBA00022840"/>
    </source>
</evidence>
<evidence type="ECO:0000313" key="12">
    <source>
        <dbReference type="EMBL" id="MDI6452331.1"/>
    </source>
</evidence>
<protein>
    <recommendedName>
        <fullName evidence="2 9">DNA mismatch repair protein MutS</fullName>
    </recommendedName>
</protein>
<dbReference type="SUPFAM" id="SSF53150">
    <property type="entry name" value="DNA repair protein MutS, domain II"/>
    <property type="match status" value="1"/>
</dbReference>
<gene>
    <name evidence="9 12" type="primary">mutS</name>
    <name evidence="12" type="ORF">QJ521_02035</name>
</gene>
<dbReference type="EMBL" id="JASCXW010000003">
    <property type="protein sequence ID" value="MDI6452331.1"/>
    <property type="molecule type" value="Genomic_DNA"/>
</dbReference>
<dbReference type="AlphaFoldDB" id="A0AAW6U301"/>
<dbReference type="FunFam" id="3.40.50.300:FF:000870">
    <property type="entry name" value="MutS protein homolog 4"/>
    <property type="match status" value="1"/>
</dbReference>
<dbReference type="NCBIfam" id="NF003810">
    <property type="entry name" value="PRK05399.1"/>
    <property type="match status" value="1"/>
</dbReference>
<dbReference type="Pfam" id="PF05190">
    <property type="entry name" value="MutS_IV"/>
    <property type="match status" value="1"/>
</dbReference>
<dbReference type="Gene3D" id="3.40.50.300">
    <property type="entry name" value="P-loop containing nucleotide triphosphate hydrolases"/>
    <property type="match status" value="1"/>
</dbReference>
<dbReference type="SUPFAM" id="SSF52540">
    <property type="entry name" value="P-loop containing nucleoside triphosphate hydrolases"/>
    <property type="match status" value="1"/>
</dbReference>
<evidence type="ECO:0000313" key="13">
    <source>
        <dbReference type="Proteomes" id="UP001431532"/>
    </source>
</evidence>
<dbReference type="InterPro" id="IPR007696">
    <property type="entry name" value="DNA_mismatch_repair_MutS_core"/>
</dbReference>
<dbReference type="Pfam" id="PF05188">
    <property type="entry name" value="MutS_II"/>
    <property type="match status" value="1"/>
</dbReference>
<dbReference type="GO" id="GO:0005524">
    <property type="term" value="F:ATP binding"/>
    <property type="evidence" value="ECO:0007669"/>
    <property type="project" value="UniProtKB-UniRule"/>
</dbReference>
<dbReference type="GO" id="GO:0006298">
    <property type="term" value="P:mismatch repair"/>
    <property type="evidence" value="ECO:0007669"/>
    <property type="project" value="UniProtKB-UniRule"/>
</dbReference>
<evidence type="ECO:0000256" key="1">
    <source>
        <dbReference type="ARBA" id="ARBA00006271"/>
    </source>
</evidence>
<dbReference type="InterPro" id="IPR007695">
    <property type="entry name" value="DNA_mismatch_repair_MutS-lik_N"/>
</dbReference>
<reference evidence="12" key="1">
    <citation type="submission" date="2023-05" db="EMBL/GenBank/DDBJ databases">
        <title>Mariniplasma microaerophilum sp. nov., a novel anaerobic mollicute isolated from terrestrial mud volcano, Taman Peninsula, Russia.</title>
        <authorList>
            <person name="Khomyakova M.A."/>
            <person name="Merkel A.Y."/>
            <person name="Slobodkin A.I."/>
        </authorList>
    </citation>
    <scope>NUCLEOTIDE SEQUENCE</scope>
    <source>
        <strain evidence="12">M4Ah</strain>
    </source>
</reference>
<keyword evidence="7 9" id="KW-0234">DNA repair</keyword>
<dbReference type="InterPro" id="IPR007861">
    <property type="entry name" value="DNA_mismatch_repair_MutS_clamp"/>
</dbReference>
<dbReference type="Proteomes" id="UP001431532">
    <property type="component" value="Unassembled WGS sequence"/>
</dbReference>
<dbReference type="InterPro" id="IPR045076">
    <property type="entry name" value="MutS"/>
</dbReference>